<evidence type="ECO:0000313" key="1">
    <source>
        <dbReference type="EMBL" id="KAA6356732.1"/>
    </source>
</evidence>
<sequence length="101" mass="11615">MLDVLNKCLQENIDPQKLAIFAPTLNVLKQKALKQQREEGQLSPEEVEQQQKLLQEYARDQAKREGRGAERAREILQEENLAGIITRVSMILAYLKEQGIQ</sequence>
<dbReference type="Proteomes" id="UP000324800">
    <property type="component" value="Unassembled WGS sequence"/>
</dbReference>
<proteinExistence type="predicted"/>
<organism evidence="1 2">
    <name type="scientific">Streblomastix strix</name>
    <dbReference type="NCBI Taxonomy" id="222440"/>
    <lineage>
        <taxon>Eukaryota</taxon>
        <taxon>Metamonada</taxon>
        <taxon>Preaxostyla</taxon>
        <taxon>Oxymonadida</taxon>
        <taxon>Streblomastigidae</taxon>
        <taxon>Streblomastix</taxon>
    </lineage>
</organism>
<protein>
    <submittedName>
        <fullName evidence="1">Uncharacterized protein</fullName>
    </submittedName>
</protein>
<name>A0A5J4TFU8_9EUKA</name>
<dbReference type="EMBL" id="SNRW01032488">
    <property type="protein sequence ID" value="KAA6356732.1"/>
    <property type="molecule type" value="Genomic_DNA"/>
</dbReference>
<dbReference type="AlphaFoldDB" id="A0A5J4TFU8"/>
<accession>A0A5J4TFU8</accession>
<gene>
    <name evidence="1" type="ORF">EZS28_047741</name>
</gene>
<evidence type="ECO:0000313" key="2">
    <source>
        <dbReference type="Proteomes" id="UP000324800"/>
    </source>
</evidence>
<comment type="caution">
    <text evidence="1">The sequence shown here is derived from an EMBL/GenBank/DDBJ whole genome shotgun (WGS) entry which is preliminary data.</text>
</comment>
<reference evidence="1 2" key="1">
    <citation type="submission" date="2019-03" db="EMBL/GenBank/DDBJ databases">
        <title>Single cell metagenomics reveals metabolic interactions within the superorganism composed of flagellate Streblomastix strix and complex community of Bacteroidetes bacteria on its surface.</title>
        <authorList>
            <person name="Treitli S.C."/>
            <person name="Kolisko M."/>
            <person name="Husnik F."/>
            <person name="Keeling P."/>
            <person name="Hampl V."/>
        </authorList>
    </citation>
    <scope>NUCLEOTIDE SEQUENCE [LARGE SCALE GENOMIC DNA]</scope>
    <source>
        <strain evidence="1">ST1C</strain>
    </source>
</reference>